<evidence type="ECO:0000259" key="1">
    <source>
        <dbReference type="Pfam" id="PF21751"/>
    </source>
</evidence>
<name>A0A1G7ZBD3_9SPHI</name>
<dbReference type="Pfam" id="PF21751">
    <property type="entry name" value="DACNV"/>
    <property type="match status" value="1"/>
</dbReference>
<organism evidence="2 3">
    <name type="scientific">Mucilaginibacter gossypii</name>
    <dbReference type="NCBI Taxonomy" id="551996"/>
    <lineage>
        <taxon>Bacteria</taxon>
        <taxon>Pseudomonadati</taxon>
        <taxon>Bacteroidota</taxon>
        <taxon>Sphingobacteriia</taxon>
        <taxon>Sphingobacteriales</taxon>
        <taxon>Sphingobacteriaceae</taxon>
        <taxon>Mucilaginibacter</taxon>
    </lineage>
</organism>
<keyword evidence="3" id="KW-1185">Reference proteome</keyword>
<dbReference type="SUPFAM" id="SSF143597">
    <property type="entry name" value="YojJ-like"/>
    <property type="match status" value="1"/>
</dbReference>
<dbReference type="AlphaFoldDB" id="A0A1G7ZBD3"/>
<dbReference type="RefSeq" id="WP_091168108.1">
    <property type="nucleotide sequence ID" value="NZ_CP071878.2"/>
</dbReference>
<feature type="domain" description="Probable sensor" evidence="1">
    <location>
        <begin position="43"/>
        <end position="131"/>
    </location>
</feature>
<sequence>MKDTTKTLSSGPTYKAAGKVATIIERHFRHFHAKALADNNEIDLAPTPSCTTIESLIDISFWASLRREEGFSPKFTLAFLPPEAAGQPLLFGGKIKLAPNILTKFASAVQQPGIHLGIWIEDDELYIWGTTLAIPAYCFVLEVIEPGLLVIKHRRVEGFGKFVNIAILKGDDIKVVDEHGSSISDCPNVLSAMLDFTLPSLWNDPVNVLVQLATSMQAHKRGGILLVVPSGNEEWRESIITPISYPVDPPFSGLTDLMIHEGIDRYHTSWQEKMRRAVDTIGGLTSIDGATLINDKHELLAFGAKIGRAAKSSPVEEIVVTEPIVGCSTRVIHPAQNGGTRHLAAAQFVFDQKDALALVASQDGRFTVFAWSPVVGMVHAHQIDILLL</sequence>
<dbReference type="Proteomes" id="UP000199705">
    <property type="component" value="Unassembled WGS sequence"/>
</dbReference>
<dbReference type="OrthoDB" id="782779at2"/>
<evidence type="ECO:0000313" key="2">
    <source>
        <dbReference type="EMBL" id="SDH05994.1"/>
    </source>
</evidence>
<reference evidence="3" key="1">
    <citation type="submission" date="2016-10" db="EMBL/GenBank/DDBJ databases">
        <authorList>
            <person name="Varghese N."/>
            <person name="Submissions S."/>
        </authorList>
    </citation>
    <scope>NUCLEOTIDE SEQUENCE [LARGE SCALE GENOMIC DNA]</scope>
    <source>
        <strain evidence="3">Gh-67</strain>
    </source>
</reference>
<dbReference type="EMBL" id="FNCG01000006">
    <property type="protein sequence ID" value="SDH05994.1"/>
    <property type="molecule type" value="Genomic_DNA"/>
</dbReference>
<gene>
    <name evidence="2" type="ORF">SAMN05192573_106202</name>
</gene>
<accession>A0A1G7ZBD3</accession>
<evidence type="ECO:0000313" key="3">
    <source>
        <dbReference type="Proteomes" id="UP000199705"/>
    </source>
</evidence>
<dbReference type="InterPro" id="IPR036888">
    <property type="entry name" value="DNA_integrity_DisA_N_sf"/>
</dbReference>
<dbReference type="STRING" id="551996.SAMN05192573_106202"/>
<proteinExistence type="predicted"/>
<protein>
    <recommendedName>
        <fullName evidence="1">Probable sensor domain-containing protein</fullName>
    </recommendedName>
</protein>
<dbReference type="InterPro" id="IPR048551">
    <property type="entry name" value="DACNV"/>
</dbReference>